<organism evidence="2">
    <name type="scientific">Euplotes harpa</name>
    <dbReference type="NCBI Taxonomy" id="151035"/>
    <lineage>
        <taxon>Eukaryota</taxon>
        <taxon>Sar</taxon>
        <taxon>Alveolata</taxon>
        <taxon>Ciliophora</taxon>
        <taxon>Intramacronucleata</taxon>
        <taxon>Spirotrichea</taxon>
        <taxon>Hypotrichia</taxon>
        <taxon>Euplotida</taxon>
        <taxon>Euplotidae</taxon>
        <taxon>Euplotes</taxon>
    </lineage>
</organism>
<dbReference type="PANTHER" id="PTHR44167:SF24">
    <property type="entry name" value="SERINE_THREONINE-PROTEIN KINASE CHK2"/>
    <property type="match status" value="1"/>
</dbReference>
<dbReference type="GO" id="GO:0005524">
    <property type="term" value="F:ATP binding"/>
    <property type="evidence" value="ECO:0007669"/>
    <property type="project" value="InterPro"/>
</dbReference>
<evidence type="ECO:0000313" key="2">
    <source>
        <dbReference type="EMBL" id="CAE0355749.1"/>
    </source>
</evidence>
<evidence type="ECO:0000259" key="1">
    <source>
        <dbReference type="PROSITE" id="PS50011"/>
    </source>
</evidence>
<dbReference type="Gene3D" id="1.10.510.10">
    <property type="entry name" value="Transferase(Phosphotransferase) domain 1"/>
    <property type="match status" value="1"/>
</dbReference>
<protein>
    <recommendedName>
        <fullName evidence="1">Protein kinase domain-containing protein</fullName>
    </recommendedName>
</protein>
<sequence>MAPEVRDLPKDEEYDIFLADAFSLGATIFTMLIGEFPLISSKYLETDTFDSDCESSETFVEFKNDECKKRWDLLSDSAKELIQDLLEPSDFKRMGVDDACEHEWIKSGFSEDIRLVVYQEMSARKAFITTHNRV</sequence>
<dbReference type="InterPro" id="IPR000719">
    <property type="entry name" value="Prot_kinase_dom"/>
</dbReference>
<gene>
    <name evidence="2" type="ORF">EHAR0213_LOCUS14666</name>
</gene>
<dbReference type="InterPro" id="IPR011009">
    <property type="entry name" value="Kinase-like_dom_sf"/>
</dbReference>
<reference evidence="2" key="1">
    <citation type="submission" date="2021-01" db="EMBL/GenBank/DDBJ databases">
        <authorList>
            <person name="Corre E."/>
            <person name="Pelletier E."/>
            <person name="Niang G."/>
            <person name="Scheremetjew M."/>
            <person name="Finn R."/>
            <person name="Kale V."/>
            <person name="Holt S."/>
            <person name="Cochrane G."/>
            <person name="Meng A."/>
            <person name="Brown T."/>
            <person name="Cohen L."/>
        </authorList>
    </citation>
    <scope>NUCLEOTIDE SEQUENCE</scope>
    <source>
        <strain evidence="2">FSP1.4</strain>
    </source>
</reference>
<dbReference type="SUPFAM" id="SSF56112">
    <property type="entry name" value="Protein kinase-like (PK-like)"/>
    <property type="match status" value="1"/>
</dbReference>
<feature type="domain" description="Protein kinase" evidence="1">
    <location>
        <begin position="1"/>
        <end position="105"/>
    </location>
</feature>
<proteinExistence type="predicted"/>
<dbReference type="PANTHER" id="PTHR44167">
    <property type="entry name" value="OVARIAN-SPECIFIC SERINE/THREONINE-PROTEIN KINASE LOK-RELATED"/>
    <property type="match status" value="1"/>
</dbReference>
<name>A0A7S3NE45_9SPIT</name>
<dbReference type="Pfam" id="PF00069">
    <property type="entry name" value="Pkinase"/>
    <property type="match status" value="1"/>
</dbReference>
<dbReference type="GO" id="GO:0004672">
    <property type="term" value="F:protein kinase activity"/>
    <property type="evidence" value="ECO:0007669"/>
    <property type="project" value="InterPro"/>
</dbReference>
<accession>A0A7S3NE45</accession>
<dbReference type="PROSITE" id="PS50011">
    <property type="entry name" value="PROTEIN_KINASE_DOM"/>
    <property type="match status" value="1"/>
</dbReference>
<dbReference type="EMBL" id="HBII01035094">
    <property type="protein sequence ID" value="CAE0355749.1"/>
    <property type="molecule type" value="Transcribed_RNA"/>
</dbReference>
<dbReference type="AlphaFoldDB" id="A0A7S3NE45"/>